<evidence type="ECO:0000256" key="6">
    <source>
        <dbReference type="PROSITE-ProRule" id="PRU00169"/>
    </source>
</evidence>
<feature type="region of interest" description="Disordered" evidence="7">
    <location>
        <begin position="514"/>
        <end position="551"/>
    </location>
</feature>
<dbReference type="PRINTS" id="PR00344">
    <property type="entry name" value="BCTRLSENSOR"/>
</dbReference>
<evidence type="ECO:0000259" key="9">
    <source>
        <dbReference type="PROSITE" id="PS50110"/>
    </source>
</evidence>
<feature type="region of interest" description="Disordered" evidence="7">
    <location>
        <begin position="1291"/>
        <end position="1318"/>
    </location>
</feature>
<dbReference type="SMART" id="SM00387">
    <property type="entry name" value="HATPase_c"/>
    <property type="match status" value="1"/>
</dbReference>
<dbReference type="SUPFAM" id="SSF47384">
    <property type="entry name" value="Homodimeric domain of signal transducing histidine kinase"/>
    <property type="match status" value="1"/>
</dbReference>
<dbReference type="STRING" id="857342.A0A2T3AXC9"/>
<protein>
    <recommendedName>
        <fullName evidence="2">histidine kinase</fullName>
        <ecNumber evidence="2">2.7.13.3</ecNumber>
    </recommendedName>
</protein>
<dbReference type="Pfam" id="PF00512">
    <property type="entry name" value="HisKA"/>
    <property type="match status" value="1"/>
</dbReference>
<dbReference type="InterPro" id="IPR036890">
    <property type="entry name" value="HATPase_C_sf"/>
</dbReference>
<dbReference type="Pfam" id="PF02518">
    <property type="entry name" value="HATPase_c"/>
    <property type="match status" value="1"/>
</dbReference>
<dbReference type="CDD" id="cd17546">
    <property type="entry name" value="REC_hyHK_CKI1_RcsC-like"/>
    <property type="match status" value="1"/>
</dbReference>
<dbReference type="InterPro" id="IPR036097">
    <property type="entry name" value="HisK_dim/P_sf"/>
</dbReference>
<comment type="catalytic activity">
    <reaction evidence="1">
        <text>ATP + protein L-histidine = ADP + protein N-phospho-L-histidine.</text>
        <dbReference type="EC" id="2.7.13.3"/>
    </reaction>
</comment>
<feature type="modified residue" description="4-aspartylphosphate" evidence="6">
    <location>
        <position position="1264"/>
    </location>
</feature>
<keyword evidence="4" id="KW-0808">Transferase</keyword>
<evidence type="ECO:0000313" key="10">
    <source>
        <dbReference type="EMBL" id="PSS13335.1"/>
    </source>
</evidence>
<dbReference type="SMART" id="SM00448">
    <property type="entry name" value="REC"/>
    <property type="match status" value="1"/>
</dbReference>
<evidence type="ECO:0000313" key="11">
    <source>
        <dbReference type="Proteomes" id="UP000241818"/>
    </source>
</evidence>
<evidence type="ECO:0000256" key="2">
    <source>
        <dbReference type="ARBA" id="ARBA00012438"/>
    </source>
</evidence>
<accession>A0A2T3AXC9</accession>
<feature type="region of interest" description="Disordered" evidence="7">
    <location>
        <begin position="1132"/>
        <end position="1152"/>
    </location>
</feature>
<feature type="region of interest" description="Disordered" evidence="7">
    <location>
        <begin position="409"/>
        <end position="451"/>
    </location>
</feature>
<sequence length="1379" mass="149960">MAPIALSHVDGISDSARARELYKYYQPNTPINGSAYLPPPSYLTGELVDGESPELHVTSNVTSSKISSPDTALTAFCQLVTWRTGAQRAMLSVVDHATQYFIAESTKTIDLLDSTHHAPGDDLWMGCSSVSVTGRLCERTIRATPTKSEDYPSFIVNDLTKHESFNKLPFVTGPPFLKFYAGVPLVTKRGIPIGSLFIVDPEPRDGLSKEDIHFMGIMADTVMRHLEMVREVEEHRRGMKMSRGLASFVEGRAELVEAESDTENEEGTKIAGQFETDSAVGRAKSKAGSTPGSIHSGFGSACSIEHKEIEYSNAMVKAEQEILDSHNGSLVHSTHLAPDCGLQPNSFTGTNANASSLAADLLDDSTPGDKSETSTMEILFSRAANLIREAFEVEGGCVFYDAQRGFDSQAKPTREDCGDDLPSSGENHSDHDKKSSGRPKSTSTGLGEGLFSRSVEAKKPVEILGFSTAAASSINGDEYPCPGPEPRAFIPFDEKSLHTLLRRYPRGKLWTFDTDGSVSSSSEEKLSDSGKDPTKHRKDMDRRRVKKDKSKADAKFLASHFPGVRQLLFVPLWDSGRSRWLSGCFVWSTEPTRILSKQSELAFLTAFGNSVMAEYSRIDTEIADQKKGDFIGSISHELRSPLHGILASAEFLGEESLNAFVRGLVETIDSCGRTLLDTINHILDFSKINHFEKTWRKNKRGGNRLGPPTESALAVRQPDVPMMNLFAEVDISVVCEEVVESVFAGHVFQNMTAQSFDMVPGARGKMSDPRRFIPDTTVSLAHAKHPEVAVILDVDIQDYNFTTQPGAVRRVIMNLLGNALKYTSHGYVHVTLQASEIQNRNTPGSPDQAPRSMVTLMVTDTGKGISNDFLRSKLFTPFAQENSLSSGTGLGLSIVRSIVNLLEGEITIDSEVGRGTQVKVSLPLLREMPNIPDSAGSARSATSLTREADESIATLRARVAGKTVSLYGFDIDTLDPITRQMGDLLRDSIKTFLTKWYGLQLVPLGQRSSIIIANETPPTAVCKLIRQGTTNGETPTILVLCSHSSRFDRTISPTTARGNVGSVAKPVGPLKLARALLQCIEGAPPLTTPGLVDSQTVAESTDLSGVFEELSTSPHRAEVLDNSRMAAGSDNARKAIESPSLNPPTEKVKEFPFPVEKPPVSAAESMPGDKEIVRPRIPGVISTAQVSADMGTSSHTSNTFVAPTPTSLPKPRLLLVDDNRINLTLLRTYMSKRKYEIMDEAENGLEAVNKFHNRADGYDIIFMDISMPVLDGFGATRQIRAIEASRRNIAAKQASETSANDAGEDKESNKGGEQKSKQTPALVIALTGLASSRDQNEALASGIDLFLTKPVAFKEVGKMLDNWEANRAHDSQGATTRDV</sequence>
<dbReference type="PANTHER" id="PTHR43047:SF72">
    <property type="entry name" value="OSMOSENSING HISTIDINE PROTEIN KINASE SLN1"/>
    <property type="match status" value="1"/>
</dbReference>
<evidence type="ECO:0000256" key="4">
    <source>
        <dbReference type="ARBA" id="ARBA00022679"/>
    </source>
</evidence>
<dbReference type="GO" id="GO:0009927">
    <property type="term" value="F:histidine phosphotransfer kinase activity"/>
    <property type="evidence" value="ECO:0007669"/>
    <property type="project" value="TreeGrafter"/>
</dbReference>
<dbReference type="PROSITE" id="PS50109">
    <property type="entry name" value="HIS_KIN"/>
    <property type="match status" value="1"/>
</dbReference>
<evidence type="ECO:0000256" key="1">
    <source>
        <dbReference type="ARBA" id="ARBA00000085"/>
    </source>
</evidence>
<dbReference type="FunFam" id="1.10.287.130:FF:000023">
    <property type="entry name" value="Sensor histidine kinase/response regulator, putative"/>
    <property type="match status" value="1"/>
</dbReference>
<dbReference type="SUPFAM" id="SSF55781">
    <property type="entry name" value="GAF domain-like"/>
    <property type="match status" value="1"/>
</dbReference>
<feature type="compositionally biased region" description="Basic and acidic residues" evidence="7">
    <location>
        <begin position="522"/>
        <end position="542"/>
    </location>
</feature>
<dbReference type="InterPro" id="IPR029016">
    <property type="entry name" value="GAF-like_dom_sf"/>
</dbReference>
<dbReference type="SUPFAM" id="SSF52172">
    <property type="entry name" value="CheY-like"/>
    <property type="match status" value="1"/>
</dbReference>
<dbReference type="Gene3D" id="3.40.50.2300">
    <property type="match status" value="1"/>
</dbReference>
<keyword evidence="5" id="KW-0418">Kinase</keyword>
<dbReference type="Proteomes" id="UP000241818">
    <property type="component" value="Unassembled WGS sequence"/>
</dbReference>
<dbReference type="RefSeq" id="XP_024719326.1">
    <property type="nucleotide sequence ID" value="XM_024861953.1"/>
</dbReference>
<dbReference type="PROSITE" id="PS50110">
    <property type="entry name" value="RESPONSE_REGULATORY"/>
    <property type="match status" value="1"/>
</dbReference>
<dbReference type="GO" id="GO:0005886">
    <property type="term" value="C:plasma membrane"/>
    <property type="evidence" value="ECO:0007669"/>
    <property type="project" value="TreeGrafter"/>
</dbReference>
<evidence type="ECO:0000256" key="5">
    <source>
        <dbReference type="ARBA" id="ARBA00022777"/>
    </source>
</evidence>
<keyword evidence="11" id="KW-1185">Reference proteome</keyword>
<dbReference type="SMART" id="SM00388">
    <property type="entry name" value="HisKA"/>
    <property type="match status" value="1"/>
</dbReference>
<dbReference type="FunFam" id="3.30.450.40:FF:000083">
    <property type="entry name" value="Sensor histidine kinase/response regulator, putative (AFU_orthologue AFUA_4G00660)"/>
    <property type="match status" value="1"/>
</dbReference>
<dbReference type="InParanoid" id="A0A2T3AXC9"/>
<dbReference type="InterPro" id="IPR003594">
    <property type="entry name" value="HATPase_dom"/>
</dbReference>
<dbReference type="InterPro" id="IPR004358">
    <property type="entry name" value="Sig_transdc_His_kin-like_C"/>
</dbReference>
<dbReference type="InterPro" id="IPR001789">
    <property type="entry name" value="Sig_transdc_resp-reg_receiver"/>
</dbReference>
<dbReference type="Gene3D" id="1.10.287.130">
    <property type="match status" value="1"/>
</dbReference>
<dbReference type="Gene3D" id="3.30.565.10">
    <property type="entry name" value="Histidine kinase-like ATPase, C-terminal domain"/>
    <property type="match status" value="1"/>
</dbReference>
<feature type="domain" description="Histidine kinase" evidence="8">
    <location>
        <begin position="633"/>
        <end position="926"/>
    </location>
</feature>
<evidence type="ECO:0000259" key="8">
    <source>
        <dbReference type="PROSITE" id="PS50109"/>
    </source>
</evidence>
<dbReference type="SUPFAM" id="SSF55874">
    <property type="entry name" value="ATPase domain of HSP90 chaperone/DNA topoisomerase II/histidine kinase"/>
    <property type="match status" value="1"/>
</dbReference>
<proteinExistence type="predicted"/>
<reference evidence="10 11" key="1">
    <citation type="journal article" date="2018" name="New Phytol.">
        <title>Comparative genomics and transcriptomics depict ericoid mycorrhizal fungi as versatile saprotrophs and plant mutualists.</title>
        <authorList>
            <person name="Martino E."/>
            <person name="Morin E."/>
            <person name="Grelet G.A."/>
            <person name="Kuo A."/>
            <person name="Kohler A."/>
            <person name="Daghino S."/>
            <person name="Barry K.W."/>
            <person name="Cichocki N."/>
            <person name="Clum A."/>
            <person name="Dockter R.B."/>
            <person name="Hainaut M."/>
            <person name="Kuo R.C."/>
            <person name="LaButti K."/>
            <person name="Lindahl B.D."/>
            <person name="Lindquist E.A."/>
            <person name="Lipzen A."/>
            <person name="Khouja H.R."/>
            <person name="Magnuson J."/>
            <person name="Murat C."/>
            <person name="Ohm R.A."/>
            <person name="Singer S.W."/>
            <person name="Spatafora J.W."/>
            <person name="Wang M."/>
            <person name="Veneault-Fourrey C."/>
            <person name="Henrissat B."/>
            <person name="Grigoriev I.V."/>
            <person name="Martin F.M."/>
            <person name="Perotto S."/>
        </authorList>
    </citation>
    <scope>NUCLEOTIDE SEQUENCE [LARGE SCALE GENOMIC DNA]</scope>
    <source>
        <strain evidence="10 11">ATCC 22711</strain>
    </source>
</reference>
<dbReference type="OrthoDB" id="303614at2759"/>
<dbReference type="InterPro" id="IPR005467">
    <property type="entry name" value="His_kinase_dom"/>
</dbReference>
<dbReference type="Pfam" id="PF00072">
    <property type="entry name" value="Response_reg"/>
    <property type="match status" value="1"/>
</dbReference>
<evidence type="ECO:0000256" key="7">
    <source>
        <dbReference type="SAM" id="MobiDB-lite"/>
    </source>
</evidence>
<dbReference type="GeneID" id="36570034"/>
<dbReference type="EMBL" id="KZ679014">
    <property type="protein sequence ID" value="PSS13335.1"/>
    <property type="molecule type" value="Genomic_DNA"/>
</dbReference>
<evidence type="ECO:0000256" key="3">
    <source>
        <dbReference type="ARBA" id="ARBA00022553"/>
    </source>
</evidence>
<dbReference type="InterPro" id="IPR011006">
    <property type="entry name" value="CheY-like_superfamily"/>
</dbReference>
<name>A0A2T3AXC9_AMORE</name>
<dbReference type="EC" id="2.7.13.3" evidence="2"/>
<organism evidence="10 11">
    <name type="scientific">Amorphotheca resinae ATCC 22711</name>
    <dbReference type="NCBI Taxonomy" id="857342"/>
    <lineage>
        <taxon>Eukaryota</taxon>
        <taxon>Fungi</taxon>
        <taxon>Dikarya</taxon>
        <taxon>Ascomycota</taxon>
        <taxon>Pezizomycotina</taxon>
        <taxon>Leotiomycetes</taxon>
        <taxon>Helotiales</taxon>
        <taxon>Amorphothecaceae</taxon>
        <taxon>Amorphotheca</taxon>
    </lineage>
</organism>
<dbReference type="CDD" id="cd00082">
    <property type="entry name" value="HisKA"/>
    <property type="match status" value="1"/>
</dbReference>
<dbReference type="PANTHER" id="PTHR43047">
    <property type="entry name" value="TWO-COMPONENT HISTIDINE PROTEIN KINASE"/>
    <property type="match status" value="1"/>
</dbReference>
<keyword evidence="3 6" id="KW-0597">Phosphoprotein</keyword>
<dbReference type="GO" id="GO:0000155">
    <property type="term" value="F:phosphorelay sensor kinase activity"/>
    <property type="evidence" value="ECO:0007669"/>
    <property type="project" value="InterPro"/>
</dbReference>
<dbReference type="InterPro" id="IPR003661">
    <property type="entry name" value="HisK_dim/P_dom"/>
</dbReference>
<feature type="domain" description="Response regulatory" evidence="9">
    <location>
        <begin position="1212"/>
        <end position="1364"/>
    </location>
</feature>
<dbReference type="Gene3D" id="3.30.450.40">
    <property type="match status" value="1"/>
</dbReference>
<feature type="compositionally biased region" description="Basic and acidic residues" evidence="7">
    <location>
        <begin position="1303"/>
        <end position="1316"/>
    </location>
</feature>
<gene>
    <name evidence="10" type="ORF">M430DRAFT_125495</name>
</gene>